<dbReference type="PANTHER" id="PTHR43078">
    <property type="entry name" value="UDP-GLUCURONIC ACID DECARBOXYLASE-RELATED"/>
    <property type="match status" value="1"/>
</dbReference>
<sequence length="316" mass="35745">MLKNKKVVLITGGAGFIGSNVCSALLNRNCHVICMDNLFCSTLKNIQCFSHNPDFEFIEHDITQPFSFYVDEIYNFACPASPKYYQKDPIYTMKTNVIGVLNILELATQHHAKILQASTSEVYGDALQHPQQEDYWGNVNPVGIRSCYDEGKRAAESLCVDYYRQYKTKVKIARIFNCYGPGMQMDDGRAICNFIVQALQHKDITIYGTGAQTRSFCYIDDLVRGLLALMETPVKITVPINLGTSEEITINELAMHILKLCETNVTCKYMALPTDDPKQRQPDISLAKKVLQWQPVIKLDKGLEKTIAYFKDLLAI</sequence>
<dbReference type="Pfam" id="PF16363">
    <property type="entry name" value="GDP_Man_Dehyd"/>
    <property type="match status" value="1"/>
</dbReference>
<dbReference type="AlphaFoldDB" id="A0A6P1Y3S7"/>
<dbReference type="GO" id="GO:0070403">
    <property type="term" value="F:NAD+ binding"/>
    <property type="evidence" value="ECO:0007669"/>
    <property type="project" value="InterPro"/>
</dbReference>
<evidence type="ECO:0000256" key="10">
    <source>
        <dbReference type="ARBA" id="ARBA00023027"/>
    </source>
</evidence>
<keyword evidence="9" id="KW-1133">Transmembrane helix</keyword>
<name>A0A6P1Y3S7_9SPIR</name>
<keyword evidence="11" id="KW-0333">Golgi apparatus</keyword>
<proteinExistence type="inferred from homology"/>
<dbReference type="CDD" id="cd05230">
    <property type="entry name" value="UGD_SDR_e"/>
    <property type="match status" value="1"/>
</dbReference>
<keyword evidence="10" id="KW-0520">NAD</keyword>
<dbReference type="KEGG" id="trz:GWP43_09365"/>
<reference evidence="16 17" key="1">
    <citation type="submission" date="2020-01" db="EMBL/GenBank/DDBJ databases">
        <title>Complete genome sequence of a human oral phylogroup 1 Treponema sp. strain ATCC 700766, originally isolated from periodontitis dental plaque.</title>
        <authorList>
            <person name="Chan Y."/>
            <person name="Huo Y.-B."/>
            <person name="Yu X.-L."/>
            <person name="Zeng H."/>
            <person name="Leung W.-K."/>
            <person name="Watt R.M."/>
        </authorList>
    </citation>
    <scope>NUCLEOTIDE SEQUENCE [LARGE SCALE GENOMIC DNA]</scope>
    <source>
        <strain evidence="16 17">OMZ 804</strain>
    </source>
</reference>
<evidence type="ECO:0000256" key="5">
    <source>
        <dbReference type="ARBA" id="ARBA00012290"/>
    </source>
</evidence>
<comment type="similarity">
    <text evidence="4">Belongs to the NAD(P)-dependent epimerase/dehydratase family. UDP-glucuronic acid decarboxylase subfamily.</text>
</comment>
<dbReference type="GO" id="GO:0042732">
    <property type="term" value="P:D-xylose metabolic process"/>
    <property type="evidence" value="ECO:0007669"/>
    <property type="project" value="InterPro"/>
</dbReference>
<keyword evidence="7" id="KW-0210">Decarboxylase</keyword>
<evidence type="ECO:0000256" key="9">
    <source>
        <dbReference type="ARBA" id="ARBA00022989"/>
    </source>
</evidence>
<gene>
    <name evidence="16" type="ORF">GWP43_09365</name>
</gene>
<comment type="subcellular location">
    <subcellularLocation>
        <location evidence="2">Golgi apparatus</location>
        <location evidence="2">Golgi stack membrane</location>
        <topology evidence="2">Single-pass type II membrane protein</topology>
    </subcellularLocation>
</comment>
<feature type="domain" description="NAD(P)-binding" evidence="15">
    <location>
        <begin position="9"/>
        <end position="306"/>
    </location>
</feature>
<evidence type="ECO:0000259" key="15">
    <source>
        <dbReference type="Pfam" id="PF16363"/>
    </source>
</evidence>
<evidence type="ECO:0000256" key="8">
    <source>
        <dbReference type="ARBA" id="ARBA00022968"/>
    </source>
</evidence>
<dbReference type="EMBL" id="CP048020">
    <property type="protein sequence ID" value="QHX44556.1"/>
    <property type="molecule type" value="Genomic_DNA"/>
</dbReference>
<dbReference type="UniPathway" id="UPA00796">
    <property type="reaction ID" value="UER00771"/>
</dbReference>
<dbReference type="EC" id="4.1.1.35" evidence="5"/>
<dbReference type="Gene3D" id="3.40.50.720">
    <property type="entry name" value="NAD(P)-binding Rossmann-like Domain"/>
    <property type="match status" value="1"/>
</dbReference>
<dbReference type="GO" id="GO:0048040">
    <property type="term" value="F:UDP-glucuronate decarboxylase activity"/>
    <property type="evidence" value="ECO:0007669"/>
    <property type="project" value="UniProtKB-EC"/>
</dbReference>
<dbReference type="InterPro" id="IPR016040">
    <property type="entry name" value="NAD(P)-bd_dom"/>
</dbReference>
<accession>A0A6P1Y3S7</accession>
<evidence type="ECO:0000256" key="7">
    <source>
        <dbReference type="ARBA" id="ARBA00022793"/>
    </source>
</evidence>
<dbReference type="SUPFAM" id="SSF51735">
    <property type="entry name" value="NAD(P)-binding Rossmann-fold domains"/>
    <property type="match status" value="1"/>
</dbReference>
<organism evidence="16 17">
    <name type="scientific">Treponema vincentii</name>
    <dbReference type="NCBI Taxonomy" id="69710"/>
    <lineage>
        <taxon>Bacteria</taxon>
        <taxon>Pseudomonadati</taxon>
        <taxon>Spirochaetota</taxon>
        <taxon>Spirochaetia</taxon>
        <taxon>Spirochaetales</taxon>
        <taxon>Treponemataceae</taxon>
        <taxon>Treponema</taxon>
    </lineage>
</organism>
<evidence type="ECO:0000313" key="17">
    <source>
        <dbReference type="Proteomes" id="UP000464374"/>
    </source>
</evidence>
<evidence type="ECO:0000256" key="13">
    <source>
        <dbReference type="ARBA" id="ARBA00023180"/>
    </source>
</evidence>
<dbReference type="PANTHER" id="PTHR43078:SF6">
    <property type="entry name" value="UDP-GLUCURONIC ACID DECARBOXYLASE 1"/>
    <property type="match status" value="1"/>
</dbReference>
<keyword evidence="12" id="KW-0472">Membrane</keyword>
<keyword evidence="14" id="KW-0456">Lyase</keyword>
<evidence type="ECO:0000313" key="16">
    <source>
        <dbReference type="EMBL" id="QHX44556.1"/>
    </source>
</evidence>
<keyword evidence="6" id="KW-0812">Transmembrane</keyword>
<evidence type="ECO:0000256" key="1">
    <source>
        <dbReference type="ARBA" id="ARBA00001911"/>
    </source>
</evidence>
<evidence type="ECO:0000256" key="4">
    <source>
        <dbReference type="ARBA" id="ARBA00007505"/>
    </source>
</evidence>
<keyword evidence="8" id="KW-0735">Signal-anchor</keyword>
<evidence type="ECO:0000256" key="6">
    <source>
        <dbReference type="ARBA" id="ARBA00022692"/>
    </source>
</evidence>
<evidence type="ECO:0000256" key="12">
    <source>
        <dbReference type="ARBA" id="ARBA00023136"/>
    </source>
</evidence>
<evidence type="ECO:0000256" key="11">
    <source>
        <dbReference type="ARBA" id="ARBA00023034"/>
    </source>
</evidence>
<evidence type="ECO:0000256" key="14">
    <source>
        <dbReference type="ARBA" id="ARBA00023239"/>
    </source>
</evidence>
<dbReference type="GO" id="GO:0033320">
    <property type="term" value="P:UDP-D-xylose biosynthetic process"/>
    <property type="evidence" value="ECO:0007669"/>
    <property type="project" value="UniProtKB-UniPathway"/>
</dbReference>
<comment type="cofactor">
    <cofactor evidence="1">
        <name>NAD(+)</name>
        <dbReference type="ChEBI" id="CHEBI:57540"/>
    </cofactor>
</comment>
<dbReference type="Proteomes" id="UP000464374">
    <property type="component" value="Chromosome"/>
</dbReference>
<comment type="pathway">
    <text evidence="3">Nucleotide-sugar biosynthesis; UDP-alpha-D-xylose biosynthesis; UDP-alpha-D-xylose from UDP-alpha-D-glucuronate: step 1/1.</text>
</comment>
<evidence type="ECO:0000256" key="3">
    <source>
        <dbReference type="ARBA" id="ARBA00005100"/>
    </source>
</evidence>
<dbReference type="GO" id="GO:0005737">
    <property type="term" value="C:cytoplasm"/>
    <property type="evidence" value="ECO:0007669"/>
    <property type="project" value="TreeGrafter"/>
</dbReference>
<dbReference type="InterPro" id="IPR036291">
    <property type="entry name" value="NAD(P)-bd_dom_sf"/>
</dbReference>
<protein>
    <recommendedName>
        <fullName evidence="5">UDP-glucuronate decarboxylase</fullName>
        <ecNumber evidence="5">4.1.1.35</ecNumber>
    </recommendedName>
</protein>
<evidence type="ECO:0000256" key="2">
    <source>
        <dbReference type="ARBA" id="ARBA00004447"/>
    </source>
</evidence>
<dbReference type="InterPro" id="IPR044516">
    <property type="entry name" value="UXS-like"/>
</dbReference>
<dbReference type="FunFam" id="3.40.50.720:FF:000065">
    <property type="entry name" value="UDP-glucuronic acid decarboxylase 1"/>
    <property type="match status" value="1"/>
</dbReference>
<keyword evidence="13" id="KW-0325">Glycoprotein</keyword>